<reference evidence="2" key="1">
    <citation type="submission" date="2017-07" db="EMBL/GenBank/DDBJ databases">
        <title>Cobaviruses - a newly discovered phage group infecting protist-associated Rhodobacteraceae is ubiquitous in highly productive marine areas.</title>
        <authorList>
            <person name="Bischoff V."/>
            <person name="Bunk B."/>
            <person name="Meier-Kolthoff J."/>
            <person name="Sproer C."/>
            <person name="Poehlein A."/>
            <person name="Dogs M."/>
            <person name="Daniel R."/>
            <person name="Overmann J."/>
            <person name="Goker M."/>
            <person name="Simon M."/>
            <person name="Brinkhoff T."/>
            <person name="Moraru C."/>
        </authorList>
    </citation>
    <scope>NUCLEOTIDE SEQUENCE [LARGE SCALE GENOMIC DNA]</scope>
</reference>
<evidence type="ECO:0000313" key="1">
    <source>
        <dbReference type="EMBL" id="AYP28083.1"/>
    </source>
</evidence>
<evidence type="ECO:0000313" key="2">
    <source>
        <dbReference type="Proteomes" id="UP000273515"/>
    </source>
</evidence>
<dbReference type="EMBL" id="MF431616">
    <property type="protein sequence ID" value="AYP28083.1"/>
    <property type="molecule type" value="Genomic_DNA"/>
</dbReference>
<accession>A0A3G2YRY4</accession>
<keyword evidence="2" id="KW-1185">Reference proteome</keyword>
<sequence>MIVTEVLAGPYELKGRDDLLMLCLCFDESDDEYVIEMYVDNQDDVVTLVEAIISSEYGINLSSVDAQFIN</sequence>
<gene>
    <name evidence="1" type="ORF">vBLenPICBM2__22</name>
</gene>
<reference evidence="1 2" key="2">
    <citation type="journal article" date="2019" name="ISME J.">
        <title>Cobaviruses - a new globally distributed phage group infecting Rhodobacteraceae in marine ecosystems.</title>
        <authorList>
            <person name="Bischoff V."/>
            <person name="Bunk B."/>
            <person name="Meier-Kolthoff J.P."/>
            <person name="Sproer C."/>
            <person name="Poehlein A."/>
            <person name="Dogs M."/>
            <person name="Nguyen M."/>
            <person name="Petersen J."/>
            <person name="Daniel R."/>
            <person name="Overmann J."/>
            <person name="Goker M."/>
            <person name="Simon M."/>
            <person name="Brinkhoff T."/>
            <person name="Moraru C."/>
        </authorList>
    </citation>
    <scope>NUCLEOTIDE SEQUENCE [LARGE SCALE GENOMIC DNA]</scope>
</reference>
<protein>
    <submittedName>
        <fullName evidence="1">Uncharacterized protein</fullName>
    </submittedName>
</protein>
<proteinExistence type="predicted"/>
<name>A0A3G2YRY4_9CAUD</name>
<dbReference type="Proteomes" id="UP000273515">
    <property type="component" value="Segment"/>
</dbReference>
<organism evidence="1 2">
    <name type="scientific">Lentibacter phage vB_LenP_ICBM2</name>
    <dbReference type="NCBI Taxonomy" id="2847823"/>
    <lineage>
        <taxon>Viruses</taxon>
        <taxon>Duplodnaviria</taxon>
        <taxon>Heunggongvirae</taxon>
        <taxon>Uroviricota</taxon>
        <taxon>Caudoviricetes</taxon>
        <taxon>Zobellviridae</taxon>
        <taxon>Cobavirinae</taxon>
        <taxon>Veravirus</taxon>
        <taxon>Veravirus septentrionalis</taxon>
    </lineage>
</organism>